<keyword evidence="7" id="KW-1133">Transmembrane helix</keyword>
<evidence type="ECO:0000256" key="1">
    <source>
        <dbReference type="ARBA" id="ARBA00004167"/>
    </source>
</evidence>
<evidence type="ECO:0000313" key="8">
    <source>
        <dbReference type="EMBL" id="MBI4922805.1"/>
    </source>
</evidence>
<proteinExistence type="inferred from homology"/>
<dbReference type="Pfam" id="PF07886">
    <property type="entry name" value="BA14K"/>
    <property type="match status" value="1"/>
</dbReference>
<name>A0A933NYZ3_9HYPH</name>
<comment type="subcellular location">
    <subcellularLocation>
        <location evidence="1">Membrane</location>
        <topology evidence="1">Single-pass membrane protein</topology>
    </subcellularLocation>
</comment>
<evidence type="ECO:0000313" key="9">
    <source>
        <dbReference type="Proteomes" id="UP000782610"/>
    </source>
</evidence>
<reference evidence="8" key="1">
    <citation type="submission" date="2020-07" db="EMBL/GenBank/DDBJ databases">
        <title>Huge and variable diversity of episymbiotic CPR bacteria and DPANN archaea in groundwater ecosystems.</title>
        <authorList>
            <person name="He C.Y."/>
            <person name="Keren R."/>
            <person name="Whittaker M."/>
            <person name="Farag I.F."/>
            <person name="Doudna J."/>
            <person name="Cate J.H.D."/>
            <person name="Banfield J.F."/>
        </authorList>
    </citation>
    <scope>NUCLEOTIDE SEQUENCE</scope>
    <source>
        <strain evidence="8">NC_groundwater_1586_Pr3_B-0.1um_66_15</strain>
    </source>
</reference>
<evidence type="ECO:0000256" key="7">
    <source>
        <dbReference type="SAM" id="Phobius"/>
    </source>
</evidence>
<evidence type="ECO:0000256" key="2">
    <source>
        <dbReference type="ARBA" id="ARBA00010270"/>
    </source>
</evidence>
<keyword evidence="4" id="KW-1003">Cell membrane</keyword>
<accession>A0A933NYZ3</accession>
<dbReference type="AlphaFoldDB" id="A0A933NYZ3"/>
<protein>
    <recommendedName>
        <fullName evidence="3">Lectin-like protein BA14k</fullName>
    </recommendedName>
</protein>
<feature type="transmembrane region" description="Helical" evidence="7">
    <location>
        <begin position="6"/>
        <end position="25"/>
    </location>
</feature>
<comment type="caution">
    <text evidence="8">The sequence shown here is derived from an EMBL/GenBank/DDBJ whole genome shotgun (WGS) entry which is preliminary data.</text>
</comment>
<dbReference type="EMBL" id="JACRAF010000038">
    <property type="protein sequence ID" value="MBI4922805.1"/>
    <property type="molecule type" value="Genomic_DNA"/>
</dbReference>
<comment type="similarity">
    <text evidence="2">Belongs to the BA14k family.</text>
</comment>
<dbReference type="GO" id="GO:0016020">
    <property type="term" value="C:membrane"/>
    <property type="evidence" value="ECO:0007669"/>
    <property type="project" value="UniProtKB-SubCell"/>
</dbReference>
<evidence type="ECO:0000256" key="6">
    <source>
        <dbReference type="ARBA" id="ARBA00025321"/>
    </source>
</evidence>
<dbReference type="Proteomes" id="UP000782610">
    <property type="component" value="Unassembled WGS sequence"/>
</dbReference>
<evidence type="ECO:0000256" key="4">
    <source>
        <dbReference type="ARBA" id="ARBA00022475"/>
    </source>
</evidence>
<keyword evidence="7" id="KW-0812">Transmembrane</keyword>
<gene>
    <name evidence="8" type="ORF">HY834_13750</name>
</gene>
<evidence type="ECO:0000256" key="3">
    <source>
        <dbReference type="ARBA" id="ARBA00020552"/>
    </source>
</evidence>
<dbReference type="InterPro" id="IPR012413">
    <property type="entry name" value="BA14K"/>
</dbReference>
<comment type="function">
    <text evidence="6">Has immunoglobulin-binding and hemagglutination properties, and can bind to mannose. Essential for virulence. May be involved in LPS biosynthesis or polysaccharide transport.</text>
</comment>
<sequence length="78" mass="8526">MFISPFLAAVIIGSFWTGVGTTAVLSNSDMFDPVRSDVVITATTSDDHTAACHARFRSYVEDTDMYLGFDGSWHVCTL</sequence>
<dbReference type="GO" id="GO:0030246">
    <property type="term" value="F:carbohydrate binding"/>
    <property type="evidence" value="ECO:0007669"/>
    <property type="project" value="UniProtKB-KW"/>
</dbReference>
<organism evidence="8 9">
    <name type="scientific">Devosia nanyangense</name>
    <dbReference type="NCBI Taxonomy" id="1228055"/>
    <lineage>
        <taxon>Bacteria</taxon>
        <taxon>Pseudomonadati</taxon>
        <taxon>Pseudomonadota</taxon>
        <taxon>Alphaproteobacteria</taxon>
        <taxon>Hyphomicrobiales</taxon>
        <taxon>Devosiaceae</taxon>
        <taxon>Devosia</taxon>
    </lineage>
</organism>
<keyword evidence="5" id="KW-0430">Lectin</keyword>
<keyword evidence="7" id="KW-0472">Membrane</keyword>
<evidence type="ECO:0000256" key="5">
    <source>
        <dbReference type="ARBA" id="ARBA00022734"/>
    </source>
</evidence>